<dbReference type="AlphaFoldDB" id="G0MUY9"/>
<dbReference type="SMART" id="SM00225">
    <property type="entry name" value="BTB"/>
    <property type="match status" value="1"/>
</dbReference>
<name>G0MUY9_CAEBE</name>
<proteinExistence type="predicted"/>
<dbReference type="PANTHER" id="PTHR22743">
    <property type="entry name" value="MEPRIN/TRAF-LIKE MATH FAMILY-C.ELEGANS"/>
    <property type="match status" value="1"/>
</dbReference>
<gene>
    <name evidence="2" type="ORF">CAEBREN_16228</name>
</gene>
<evidence type="ECO:0000313" key="3">
    <source>
        <dbReference type="Proteomes" id="UP000008068"/>
    </source>
</evidence>
<evidence type="ECO:0000313" key="2">
    <source>
        <dbReference type="EMBL" id="EGT44457.1"/>
    </source>
</evidence>
<accession>G0MUY9</accession>
<dbReference type="STRING" id="135651.G0MUY9"/>
<keyword evidence="3" id="KW-1185">Reference proteome</keyword>
<dbReference type="OrthoDB" id="45365at2759"/>
<dbReference type="Pfam" id="PF00651">
    <property type="entry name" value="BTB"/>
    <property type="match status" value="1"/>
</dbReference>
<dbReference type="Gene3D" id="3.30.710.10">
    <property type="entry name" value="Potassium Channel Kv1.1, Chain A"/>
    <property type="match status" value="1"/>
</dbReference>
<dbReference type="InterPro" id="IPR011333">
    <property type="entry name" value="SKP1/BTB/POZ_sf"/>
</dbReference>
<dbReference type="InterPro" id="IPR000210">
    <property type="entry name" value="BTB/POZ_dom"/>
</dbReference>
<dbReference type="PROSITE" id="PS50097">
    <property type="entry name" value="BTB"/>
    <property type="match status" value="1"/>
</dbReference>
<dbReference type="InterPro" id="IPR052664">
    <property type="entry name" value="BTB-MATH_domain_protein"/>
</dbReference>
<reference evidence="3" key="1">
    <citation type="submission" date="2011-07" db="EMBL/GenBank/DDBJ databases">
        <authorList>
            <consortium name="Caenorhabditis brenneri Sequencing and Analysis Consortium"/>
            <person name="Wilson R.K."/>
        </authorList>
    </citation>
    <scope>NUCLEOTIDE SEQUENCE [LARGE SCALE GENOMIC DNA]</scope>
    <source>
        <strain evidence="3">PB2801</strain>
    </source>
</reference>
<dbReference type="SUPFAM" id="SSF54695">
    <property type="entry name" value="POZ domain"/>
    <property type="match status" value="1"/>
</dbReference>
<organism evidence="3">
    <name type="scientific">Caenorhabditis brenneri</name>
    <name type="common">Nematode worm</name>
    <dbReference type="NCBI Taxonomy" id="135651"/>
    <lineage>
        <taxon>Eukaryota</taxon>
        <taxon>Metazoa</taxon>
        <taxon>Ecdysozoa</taxon>
        <taxon>Nematoda</taxon>
        <taxon>Chromadorea</taxon>
        <taxon>Rhabditida</taxon>
        <taxon>Rhabditina</taxon>
        <taxon>Rhabditomorpha</taxon>
        <taxon>Rhabditoidea</taxon>
        <taxon>Rhabditidae</taxon>
        <taxon>Peloderinae</taxon>
        <taxon>Caenorhabditis</taxon>
    </lineage>
</organism>
<dbReference type="InParanoid" id="G0MUY9"/>
<dbReference type="Proteomes" id="UP000008068">
    <property type="component" value="Unassembled WGS sequence"/>
</dbReference>
<feature type="domain" description="BTB" evidence="1">
    <location>
        <begin position="16"/>
        <end position="75"/>
    </location>
</feature>
<evidence type="ECO:0000259" key="1">
    <source>
        <dbReference type="PROSITE" id="PS50097"/>
    </source>
</evidence>
<dbReference type="OMA" id="FHISKTH"/>
<protein>
    <recommendedName>
        <fullName evidence="1">BTB domain-containing protein</fullName>
    </recommendedName>
</protein>
<dbReference type="CDD" id="cd18186">
    <property type="entry name" value="BTB_POZ_ZBTB_KLHL-like"/>
    <property type="match status" value="1"/>
</dbReference>
<dbReference type="EMBL" id="GL379813">
    <property type="protein sequence ID" value="EGT44457.1"/>
    <property type="molecule type" value="Genomic_DNA"/>
</dbReference>
<dbReference type="PANTHER" id="PTHR22743:SF165">
    <property type="entry name" value="BTB AND MATH DOMAIN CONTAINING-RELATED"/>
    <property type="match status" value="1"/>
</dbReference>
<dbReference type="HOGENOM" id="CLU_036654_1_0_1"/>
<sequence>MEEHLVNFEDAGQEMHDVVLIVEGRKFYCSKITLAKHSNILKSMLFGPYQERDKKEIELKEVSAIDFNNFLLLIHAALEVDDDNVKGLLVLSNMWLAPAPLKKCREFLMYQSEMSIKERHELAVQYGFEDVKKFLIGDIRNPYDLNQLIPDSISNIDPSSVPMLLEKSLQLNGITPGKEMKKDHFLYTEQAVSATWSPTKGYYIASDQLEDCHE</sequence>
<dbReference type="eggNOG" id="ENOG502TEZ6">
    <property type="taxonomic scope" value="Eukaryota"/>
</dbReference>